<dbReference type="GO" id="GO:0008654">
    <property type="term" value="P:phospholipid biosynthetic process"/>
    <property type="evidence" value="ECO:0007669"/>
    <property type="project" value="TreeGrafter"/>
</dbReference>
<dbReference type="Proteomes" id="UP000193420">
    <property type="component" value="Unassembled WGS sequence"/>
</dbReference>
<keyword evidence="3" id="KW-0808">Transferase</keyword>
<organism evidence="3 4">
    <name type="scientific">Arenibacter troitsensis</name>
    <dbReference type="NCBI Taxonomy" id="188872"/>
    <lineage>
        <taxon>Bacteria</taxon>
        <taxon>Pseudomonadati</taxon>
        <taxon>Bacteroidota</taxon>
        <taxon>Flavobacteriia</taxon>
        <taxon>Flavobacteriales</taxon>
        <taxon>Flavobacteriaceae</taxon>
        <taxon>Arenibacter</taxon>
    </lineage>
</organism>
<keyword evidence="1" id="KW-1133">Transmembrane helix</keyword>
<dbReference type="EMBL" id="FXAO01000012">
    <property type="protein sequence ID" value="SMG51624.1"/>
    <property type="molecule type" value="Genomic_DNA"/>
</dbReference>
<sequence>MRRLGYLIIWVWIRTALTFYFSKIKIEGLQNVPSGKPIMFLANHQNALLDALLIATHCSRKPYFLTRSDVFKTAVLKSFFEFLQMIPVYRIRDGKNSLAGNNAIFERCSKLLQGREAILLFPEGNHSLKRRVRPLSKGFTRILFLALENNPSLDIGIVPIGVNYANAEKFPDKAALYYGKEIRVQDFFNKEDLTGSVGRLKEEVYHQLKKLTTHIDEESSYGDIVGKLDRANVDYLDPVRVNIILEKEAFPVHGSIGKGEIGPKYYILRGLLFVLNIPMIVIWSKVIKPKVSEPEFLSTVRFMYGLIFFPFFYLLLFAGLLTFLNWPFALTVCIAHIALYVILVKLWWKD</sequence>
<evidence type="ECO:0000313" key="4">
    <source>
        <dbReference type="Proteomes" id="UP000193420"/>
    </source>
</evidence>
<dbReference type="AlphaFoldDB" id="A0A1X7LDQ2"/>
<keyword evidence="4" id="KW-1185">Reference proteome</keyword>
<dbReference type="InterPro" id="IPR052744">
    <property type="entry name" value="GPAT/DAPAT"/>
</dbReference>
<evidence type="ECO:0000259" key="2">
    <source>
        <dbReference type="SMART" id="SM00563"/>
    </source>
</evidence>
<keyword evidence="1" id="KW-0812">Transmembrane</keyword>
<dbReference type="GO" id="GO:0016287">
    <property type="term" value="F:glycerone-phosphate O-acyltransferase activity"/>
    <property type="evidence" value="ECO:0007669"/>
    <property type="project" value="TreeGrafter"/>
</dbReference>
<evidence type="ECO:0000313" key="3">
    <source>
        <dbReference type="EMBL" id="SMG51624.1"/>
    </source>
</evidence>
<dbReference type="STRING" id="188872.SAMN03080602_04125"/>
<dbReference type="RefSeq" id="WP_176225693.1">
    <property type="nucleotide sequence ID" value="NZ_FXAO01000012.1"/>
</dbReference>
<dbReference type="SUPFAM" id="SSF69593">
    <property type="entry name" value="Glycerol-3-phosphate (1)-acyltransferase"/>
    <property type="match status" value="1"/>
</dbReference>
<evidence type="ECO:0000256" key="1">
    <source>
        <dbReference type="SAM" id="Phobius"/>
    </source>
</evidence>
<protein>
    <submittedName>
        <fullName evidence="3">1-acyl-sn-glycerol-3-phosphate acyltransferase</fullName>
    </submittedName>
</protein>
<keyword evidence="3" id="KW-0012">Acyltransferase</keyword>
<dbReference type="GO" id="GO:0004366">
    <property type="term" value="F:glycerol-3-phosphate O-acyltransferase activity"/>
    <property type="evidence" value="ECO:0007669"/>
    <property type="project" value="TreeGrafter"/>
</dbReference>
<dbReference type="PANTHER" id="PTHR31605:SF0">
    <property type="entry name" value="GLYCEROL-3-PHOSPHATE O-ACYLTRANSFERASE 1"/>
    <property type="match status" value="1"/>
</dbReference>
<proteinExistence type="predicted"/>
<dbReference type="SMART" id="SM00563">
    <property type="entry name" value="PlsC"/>
    <property type="match status" value="1"/>
</dbReference>
<accession>A0A1X7LDQ2</accession>
<name>A0A1X7LDQ2_9FLAO</name>
<dbReference type="Pfam" id="PF01553">
    <property type="entry name" value="Acyltransferase"/>
    <property type="match status" value="1"/>
</dbReference>
<feature type="domain" description="Phospholipid/glycerol acyltransferase" evidence="2">
    <location>
        <begin position="38"/>
        <end position="165"/>
    </location>
</feature>
<gene>
    <name evidence="3" type="ORF">SAMN03080602_04125</name>
</gene>
<reference evidence="4" key="1">
    <citation type="submission" date="2017-04" db="EMBL/GenBank/DDBJ databases">
        <authorList>
            <person name="Varghese N."/>
            <person name="Submissions S."/>
        </authorList>
    </citation>
    <scope>NUCLEOTIDE SEQUENCE [LARGE SCALE GENOMIC DNA]</scope>
    <source>
        <strain evidence="4">DSM 19835</strain>
    </source>
</reference>
<feature type="transmembrane region" description="Helical" evidence="1">
    <location>
        <begin position="265"/>
        <end position="283"/>
    </location>
</feature>
<keyword evidence="1" id="KW-0472">Membrane</keyword>
<dbReference type="InterPro" id="IPR002123">
    <property type="entry name" value="Plipid/glycerol_acylTrfase"/>
</dbReference>
<dbReference type="PANTHER" id="PTHR31605">
    <property type="entry name" value="GLYCEROL-3-PHOSPHATE O-ACYLTRANSFERASE 1"/>
    <property type="match status" value="1"/>
</dbReference>
<feature type="transmembrane region" description="Helical" evidence="1">
    <location>
        <begin position="328"/>
        <end position="348"/>
    </location>
</feature>
<dbReference type="CDD" id="cd07992">
    <property type="entry name" value="LPLAT_AAK14816-like"/>
    <property type="match status" value="1"/>
</dbReference>
<feature type="transmembrane region" description="Helical" evidence="1">
    <location>
        <begin position="303"/>
        <end position="322"/>
    </location>
</feature>